<sequence length="61" mass="6709">MLDDAEGHLDQVAGLVLAVMQHALANLEQRNQAEDEQADQHQATEDVHARGDAQFCQAAHF</sequence>
<keyword evidence="1" id="KW-0175">Coiled coil</keyword>
<proteinExistence type="predicted"/>
<dbReference type="EMBL" id="VSSQ01129483">
    <property type="protein sequence ID" value="MPN57665.1"/>
    <property type="molecule type" value="Genomic_DNA"/>
</dbReference>
<protein>
    <submittedName>
        <fullName evidence="2">Uncharacterized protein</fullName>
    </submittedName>
</protein>
<comment type="caution">
    <text evidence="2">The sequence shown here is derived from an EMBL/GenBank/DDBJ whole genome shotgun (WGS) entry which is preliminary data.</text>
</comment>
<feature type="coiled-coil region" evidence="1">
    <location>
        <begin position="17"/>
        <end position="44"/>
    </location>
</feature>
<evidence type="ECO:0000313" key="2">
    <source>
        <dbReference type="EMBL" id="MPN57665.1"/>
    </source>
</evidence>
<dbReference type="AlphaFoldDB" id="A0A645J1V1"/>
<reference evidence="2" key="1">
    <citation type="submission" date="2019-08" db="EMBL/GenBank/DDBJ databases">
        <authorList>
            <person name="Kucharzyk K."/>
            <person name="Murdoch R.W."/>
            <person name="Higgins S."/>
            <person name="Loffler F."/>
        </authorList>
    </citation>
    <scope>NUCLEOTIDE SEQUENCE</scope>
</reference>
<name>A0A645J1V1_9ZZZZ</name>
<accession>A0A645J1V1</accession>
<gene>
    <name evidence="2" type="ORF">SDC9_205359</name>
</gene>
<organism evidence="2">
    <name type="scientific">bioreactor metagenome</name>
    <dbReference type="NCBI Taxonomy" id="1076179"/>
    <lineage>
        <taxon>unclassified sequences</taxon>
        <taxon>metagenomes</taxon>
        <taxon>ecological metagenomes</taxon>
    </lineage>
</organism>
<evidence type="ECO:0000256" key="1">
    <source>
        <dbReference type="SAM" id="Coils"/>
    </source>
</evidence>